<keyword evidence="14" id="KW-1185">Reference proteome</keyword>
<dbReference type="SUPFAM" id="SSF56752">
    <property type="entry name" value="D-aminoacid aminotransferase-like PLP-dependent enzymes"/>
    <property type="match status" value="1"/>
</dbReference>
<organism evidence="13 14">
    <name type="scientific">Paenibacillus baimaensis</name>
    <dbReference type="NCBI Taxonomy" id="2982185"/>
    <lineage>
        <taxon>Bacteria</taxon>
        <taxon>Bacillati</taxon>
        <taxon>Bacillota</taxon>
        <taxon>Bacilli</taxon>
        <taxon>Bacillales</taxon>
        <taxon>Paenibacillaceae</taxon>
        <taxon>Paenibacillus</taxon>
    </lineage>
</organism>
<dbReference type="RefSeq" id="WP_262685911.1">
    <property type="nucleotide sequence ID" value="NZ_JAOQIO010000084.1"/>
</dbReference>
<dbReference type="InterPro" id="IPR050571">
    <property type="entry name" value="Class-IV_PLP-Dep_Aminotrnsfr"/>
</dbReference>
<evidence type="ECO:0000256" key="4">
    <source>
        <dbReference type="ARBA" id="ARBA00012874"/>
    </source>
</evidence>
<keyword evidence="8" id="KW-0663">Pyridoxal phosphate</keyword>
<dbReference type="InterPro" id="IPR036038">
    <property type="entry name" value="Aminotransferase-like"/>
</dbReference>
<evidence type="ECO:0000256" key="11">
    <source>
        <dbReference type="ARBA" id="ARBA00033391"/>
    </source>
</evidence>
<dbReference type="Pfam" id="PF01063">
    <property type="entry name" value="Aminotran_4"/>
    <property type="match status" value="1"/>
</dbReference>
<gene>
    <name evidence="13" type="primary">dat</name>
    <name evidence="13" type="ORF">OB236_22265</name>
</gene>
<comment type="caution">
    <text evidence="13">The sequence shown here is derived from an EMBL/GenBank/DDBJ whole genome shotgun (WGS) entry which is preliminary data.</text>
</comment>
<evidence type="ECO:0000256" key="10">
    <source>
        <dbReference type="ARBA" id="ARBA00033316"/>
    </source>
</evidence>
<comment type="subunit">
    <text evidence="3">Homodimer.</text>
</comment>
<dbReference type="InterPro" id="IPR001544">
    <property type="entry name" value="Aminotrans_IV"/>
</dbReference>
<evidence type="ECO:0000313" key="14">
    <source>
        <dbReference type="Proteomes" id="UP001652445"/>
    </source>
</evidence>
<comment type="cofactor">
    <cofactor evidence="1">
        <name>pyridoxal 5'-phosphate</name>
        <dbReference type="ChEBI" id="CHEBI:597326"/>
    </cofactor>
</comment>
<evidence type="ECO:0000256" key="8">
    <source>
        <dbReference type="ARBA" id="ARBA00022898"/>
    </source>
</evidence>
<evidence type="ECO:0000313" key="13">
    <source>
        <dbReference type="EMBL" id="MCU6794841.1"/>
    </source>
</evidence>
<dbReference type="PANTHER" id="PTHR42743">
    <property type="entry name" value="AMINO-ACID AMINOTRANSFERASE"/>
    <property type="match status" value="1"/>
</dbReference>
<protein>
    <recommendedName>
        <fullName evidence="5">D-alanine aminotransferase</fullName>
        <ecNumber evidence="4">2.6.1.21</ecNumber>
    </recommendedName>
    <alternativeName>
        <fullName evidence="11">D-amino acid aminotransferase</fullName>
    </alternativeName>
    <alternativeName>
        <fullName evidence="9">D-amino acid transaminase</fullName>
    </alternativeName>
    <alternativeName>
        <fullName evidence="10">D-aspartate aminotransferase</fullName>
    </alternativeName>
</protein>
<accession>A0ABT2UL49</accession>
<dbReference type="Gene3D" id="3.20.10.10">
    <property type="entry name" value="D-amino Acid Aminotransferase, subunit A, domain 2"/>
    <property type="match status" value="1"/>
</dbReference>
<dbReference type="EC" id="2.6.1.21" evidence="4"/>
<reference evidence="13 14" key="1">
    <citation type="submission" date="2022-09" db="EMBL/GenBank/DDBJ databases">
        <authorList>
            <person name="Han X.L."/>
            <person name="Wang Q."/>
            <person name="Lu T."/>
        </authorList>
    </citation>
    <scope>NUCLEOTIDE SEQUENCE [LARGE SCALE GENOMIC DNA]</scope>
    <source>
        <strain evidence="13 14">WQ 127069</strain>
    </source>
</reference>
<dbReference type="EMBL" id="JAOQIO010000084">
    <property type="protein sequence ID" value="MCU6794841.1"/>
    <property type="molecule type" value="Genomic_DNA"/>
</dbReference>
<dbReference type="InterPro" id="IPR005784">
    <property type="entry name" value="D_amino_transT"/>
</dbReference>
<dbReference type="Proteomes" id="UP001652445">
    <property type="component" value="Unassembled WGS sequence"/>
</dbReference>
<evidence type="ECO:0000256" key="2">
    <source>
        <dbReference type="ARBA" id="ARBA00009320"/>
    </source>
</evidence>
<comment type="catalytic activity">
    <reaction evidence="12">
        <text>D-alanine + 2-oxoglutarate = D-glutamate + pyruvate</text>
        <dbReference type="Rhea" id="RHEA:15869"/>
        <dbReference type="ChEBI" id="CHEBI:15361"/>
        <dbReference type="ChEBI" id="CHEBI:16810"/>
        <dbReference type="ChEBI" id="CHEBI:29986"/>
        <dbReference type="ChEBI" id="CHEBI:57416"/>
        <dbReference type="EC" id="2.6.1.21"/>
    </reaction>
</comment>
<dbReference type="PANTHER" id="PTHR42743:SF10">
    <property type="entry name" value="D-ALANINE AMINOTRANSFERASE"/>
    <property type="match status" value="1"/>
</dbReference>
<evidence type="ECO:0000256" key="3">
    <source>
        <dbReference type="ARBA" id="ARBA00011738"/>
    </source>
</evidence>
<dbReference type="GO" id="GO:0047810">
    <property type="term" value="F:D-alanine-2-oxoglutarate aminotransferase activity"/>
    <property type="evidence" value="ECO:0007669"/>
    <property type="project" value="UniProtKB-EC"/>
</dbReference>
<comment type="similarity">
    <text evidence="2">Belongs to the class-IV pyridoxal-phosphate-dependent aminotransferase family.</text>
</comment>
<evidence type="ECO:0000256" key="1">
    <source>
        <dbReference type="ARBA" id="ARBA00001933"/>
    </source>
</evidence>
<dbReference type="InterPro" id="IPR043132">
    <property type="entry name" value="BCAT-like_C"/>
</dbReference>
<dbReference type="Gene3D" id="3.30.470.10">
    <property type="match status" value="1"/>
</dbReference>
<evidence type="ECO:0000256" key="9">
    <source>
        <dbReference type="ARBA" id="ARBA00030138"/>
    </source>
</evidence>
<evidence type="ECO:0000256" key="12">
    <source>
        <dbReference type="ARBA" id="ARBA00047911"/>
    </source>
</evidence>
<evidence type="ECO:0000256" key="5">
    <source>
        <dbReference type="ARBA" id="ARBA00021779"/>
    </source>
</evidence>
<evidence type="ECO:0000256" key="6">
    <source>
        <dbReference type="ARBA" id="ARBA00022576"/>
    </source>
</evidence>
<sequence length="277" mass="31550">MYLYQHQFVPKEEVAISPDDRGYYFGDGIYEVFRVYNGELFEAEGHYRRLEKSAADVRICLPYSIKELHEKLIELIQLNHLQEGTVYIQVTRGSALRSHPFPSQPEPVLMAFTTEMQRPIHKMDQGITAVTADDIRWLRCDLKTLNLLPNVMAKQDALDRGADDVIWHRNGTITECSASNFMLIKNGELWTHPANNLILHGITRDVVLKLARQLQLEVHETPFLLDELKLAEEAFITGTTVEITPVISIDNVPIAQGLPGPITRQLQQAFRKHIGLA</sequence>
<dbReference type="InterPro" id="IPR043131">
    <property type="entry name" value="BCAT-like_N"/>
</dbReference>
<evidence type="ECO:0000256" key="7">
    <source>
        <dbReference type="ARBA" id="ARBA00022679"/>
    </source>
</evidence>
<proteinExistence type="inferred from homology"/>
<dbReference type="CDD" id="cd01558">
    <property type="entry name" value="D-AAT_like"/>
    <property type="match status" value="1"/>
</dbReference>
<keyword evidence="6 13" id="KW-0032">Aminotransferase</keyword>
<keyword evidence="7 13" id="KW-0808">Transferase</keyword>
<dbReference type="NCBIfam" id="TIGR01121">
    <property type="entry name" value="D_amino_aminoT"/>
    <property type="match status" value="1"/>
</dbReference>
<name>A0ABT2UL49_9BACL</name>